<evidence type="ECO:0000256" key="2">
    <source>
        <dbReference type="ARBA" id="ARBA00022603"/>
    </source>
</evidence>
<organism evidence="8 9">
    <name type="scientific">Motilimonas cestriensis</name>
    <dbReference type="NCBI Taxonomy" id="2742685"/>
    <lineage>
        <taxon>Bacteria</taxon>
        <taxon>Pseudomonadati</taxon>
        <taxon>Pseudomonadota</taxon>
        <taxon>Gammaproteobacteria</taxon>
        <taxon>Alteromonadales</taxon>
        <taxon>Alteromonadales genera incertae sedis</taxon>
        <taxon>Motilimonas</taxon>
    </lineage>
</organism>
<comment type="catalytic activity">
    <reaction evidence="6">
        <text>adenosine(37) in tRNA1(Val) + S-adenosyl-L-methionine = N(6)-methyladenosine(37) in tRNA1(Val) + S-adenosyl-L-homocysteine + H(+)</text>
        <dbReference type="Rhea" id="RHEA:43160"/>
        <dbReference type="Rhea" id="RHEA-COMP:10369"/>
        <dbReference type="Rhea" id="RHEA-COMP:10370"/>
        <dbReference type="ChEBI" id="CHEBI:15378"/>
        <dbReference type="ChEBI" id="CHEBI:57856"/>
        <dbReference type="ChEBI" id="CHEBI:59789"/>
        <dbReference type="ChEBI" id="CHEBI:74411"/>
        <dbReference type="ChEBI" id="CHEBI:74449"/>
        <dbReference type="EC" id="2.1.1.223"/>
    </reaction>
</comment>
<evidence type="ECO:0000259" key="7">
    <source>
        <dbReference type="Pfam" id="PF05175"/>
    </source>
</evidence>
<dbReference type="EMBL" id="JAIMJA010000005">
    <property type="protein sequence ID" value="MCE2594478.1"/>
    <property type="molecule type" value="Genomic_DNA"/>
</dbReference>
<evidence type="ECO:0000256" key="4">
    <source>
        <dbReference type="ARBA" id="ARBA00022691"/>
    </source>
</evidence>
<dbReference type="InterPro" id="IPR022882">
    <property type="entry name" value="tRNA_adenine-N6_MeTrfase"/>
</dbReference>
<accession>A0ABS8W7E1</accession>
<reference evidence="8 9" key="1">
    <citation type="journal article" date="2022" name="Environ. Microbiol. Rep.">
        <title>Eco-phylogenetic analyses reveal divergent evolution of vitamin B12 metabolism in the marine bacterial family 'Psychromonadaceae'.</title>
        <authorList>
            <person name="Jin X."/>
            <person name="Yang Y."/>
            <person name="Cao H."/>
            <person name="Gao B."/>
            <person name="Zhao Z."/>
        </authorList>
    </citation>
    <scope>NUCLEOTIDE SEQUENCE [LARGE SCALE GENOMIC DNA]</scope>
    <source>
        <strain evidence="8 9">MKS20</strain>
    </source>
</reference>
<evidence type="ECO:0000256" key="1">
    <source>
        <dbReference type="ARBA" id="ARBA00022490"/>
    </source>
</evidence>
<dbReference type="RefSeq" id="WP_233052019.1">
    <property type="nucleotide sequence ID" value="NZ_JAIMJA010000005.1"/>
</dbReference>
<sequence>MAKSRGFTFKQFHIEHDLCAMKVGTDGILLGAWSEVGPAGRILDIGTGSGLIALQLAQKAQSDSHIVAIEIDSNAAAQAKINVANSPWPHKVEVRCETLQTFAKQAQHQQSFDLIVSNPPYFPAGQDFPDQARAKARHTGSLNKQELMQAVAQLLSATGRCDLVLPFDVALDYIETAKSVGLHLLHRVDVLTKKNSPPHRMLLSLSKQTKESRLSQLLVHNDQGGYSADFIQLTRDYYLKM</sequence>
<dbReference type="PROSITE" id="PS00092">
    <property type="entry name" value="N6_MTASE"/>
    <property type="match status" value="1"/>
</dbReference>
<keyword evidence="5 6" id="KW-0819">tRNA processing</keyword>
<evidence type="ECO:0000313" key="9">
    <source>
        <dbReference type="Proteomes" id="UP001201273"/>
    </source>
</evidence>
<evidence type="ECO:0000256" key="3">
    <source>
        <dbReference type="ARBA" id="ARBA00022679"/>
    </source>
</evidence>
<dbReference type="InterPro" id="IPR002052">
    <property type="entry name" value="DNA_methylase_N6_adenine_CS"/>
</dbReference>
<dbReference type="InterPro" id="IPR007848">
    <property type="entry name" value="Small_mtfrase_dom"/>
</dbReference>
<keyword evidence="2 6" id="KW-0489">Methyltransferase</keyword>
<dbReference type="PANTHER" id="PTHR47739:SF1">
    <property type="entry name" value="TRNA1(VAL) (ADENINE(37)-N6)-METHYLTRANSFERASE"/>
    <property type="match status" value="1"/>
</dbReference>
<dbReference type="InterPro" id="IPR050210">
    <property type="entry name" value="tRNA_Adenine-N(6)_MTase"/>
</dbReference>
<keyword evidence="1 6" id="KW-0963">Cytoplasm</keyword>
<comment type="caution">
    <text evidence="8">The sequence shown here is derived from an EMBL/GenBank/DDBJ whole genome shotgun (WGS) entry which is preliminary data.</text>
</comment>
<proteinExistence type="inferred from homology"/>
<keyword evidence="4 6" id="KW-0949">S-adenosyl-L-methionine</keyword>
<protein>
    <recommendedName>
        <fullName evidence="6">tRNA1(Val) (adenine(37)-N6)-methyltransferase</fullName>
        <ecNumber evidence="6">2.1.1.223</ecNumber>
    </recommendedName>
    <alternativeName>
        <fullName evidence="6">tRNA m6A37 methyltransferase</fullName>
    </alternativeName>
</protein>
<dbReference type="EC" id="2.1.1.223" evidence="6"/>
<comment type="subcellular location">
    <subcellularLocation>
        <location evidence="6">Cytoplasm</location>
    </subcellularLocation>
</comment>
<keyword evidence="3 6" id="KW-0808">Transferase</keyword>
<dbReference type="Pfam" id="PF05175">
    <property type="entry name" value="MTS"/>
    <property type="match status" value="1"/>
</dbReference>
<comment type="function">
    <text evidence="6">Specifically methylates the adenine in position 37 of tRNA(1)(Val) (anticodon cmo5UAC).</text>
</comment>
<dbReference type="HAMAP" id="MF_01872">
    <property type="entry name" value="tRNA_methyltr_YfiC"/>
    <property type="match status" value="1"/>
</dbReference>
<dbReference type="SUPFAM" id="SSF53335">
    <property type="entry name" value="S-adenosyl-L-methionine-dependent methyltransferases"/>
    <property type="match status" value="1"/>
</dbReference>
<dbReference type="CDD" id="cd02440">
    <property type="entry name" value="AdoMet_MTases"/>
    <property type="match status" value="1"/>
</dbReference>
<dbReference type="PANTHER" id="PTHR47739">
    <property type="entry name" value="TRNA1(VAL) (ADENINE(37)-N6)-METHYLTRANSFERASE"/>
    <property type="match status" value="1"/>
</dbReference>
<comment type="similarity">
    <text evidence="6">Belongs to the methyltransferase superfamily. tRNA (adenine-N(6)-)-methyltransferase family.</text>
</comment>
<keyword evidence="9" id="KW-1185">Reference proteome</keyword>
<dbReference type="Gene3D" id="3.40.50.150">
    <property type="entry name" value="Vaccinia Virus protein VP39"/>
    <property type="match status" value="1"/>
</dbReference>
<evidence type="ECO:0000256" key="5">
    <source>
        <dbReference type="ARBA" id="ARBA00022694"/>
    </source>
</evidence>
<dbReference type="Proteomes" id="UP001201273">
    <property type="component" value="Unassembled WGS sequence"/>
</dbReference>
<gene>
    <name evidence="8" type="ORF">K6Y31_06595</name>
</gene>
<feature type="domain" description="Methyltransferase small" evidence="7">
    <location>
        <begin position="38"/>
        <end position="124"/>
    </location>
</feature>
<name>A0ABS8W7E1_9GAMM</name>
<dbReference type="InterPro" id="IPR029063">
    <property type="entry name" value="SAM-dependent_MTases_sf"/>
</dbReference>
<evidence type="ECO:0000313" key="8">
    <source>
        <dbReference type="EMBL" id="MCE2594478.1"/>
    </source>
</evidence>
<evidence type="ECO:0000256" key="6">
    <source>
        <dbReference type="HAMAP-Rule" id="MF_01872"/>
    </source>
</evidence>